<feature type="compositionally biased region" description="Polar residues" evidence="14">
    <location>
        <begin position="136"/>
        <end position="154"/>
    </location>
</feature>
<dbReference type="GO" id="GO:0008017">
    <property type="term" value="F:microtubule binding"/>
    <property type="evidence" value="ECO:0007669"/>
    <property type="project" value="InterPro"/>
</dbReference>
<evidence type="ECO:0000256" key="14">
    <source>
        <dbReference type="SAM" id="MobiDB-lite"/>
    </source>
</evidence>
<keyword evidence="10" id="KW-0206">Cytoskeleton</keyword>
<dbReference type="PANTHER" id="PTHR32017:SF3">
    <property type="entry name" value="SPINDLE AND KINETOCHORE-ASSOCIATED PROTEIN 2"/>
    <property type="match status" value="1"/>
</dbReference>
<comment type="caution">
    <text evidence="16">The sequence shown here is derived from an EMBL/GenBank/DDBJ whole genome shotgun (WGS) entry which is preliminary data.</text>
</comment>
<protein>
    <recommendedName>
        <fullName evidence="13">Protein FAM33A</fullName>
    </recommendedName>
</protein>
<keyword evidence="8" id="KW-0498">Mitosis</keyword>
<dbReference type="GO" id="GO:0000940">
    <property type="term" value="C:outer kinetochore"/>
    <property type="evidence" value="ECO:0007669"/>
    <property type="project" value="InterPro"/>
</dbReference>
<dbReference type="GO" id="GO:0005876">
    <property type="term" value="C:spindle microtubule"/>
    <property type="evidence" value="ECO:0007669"/>
    <property type="project" value="InterPro"/>
</dbReference>
<dbReference type="EMBL" id="JBAMIC010004070">
    <property type="protein sequence ID" value="KAK7087488.1"/>
    <property type="molecule type" value="Genomic_DNA"/>
</dbReference>
<evidence type="ECO:0000313" key="17">
    <source>
        <dbReference type="Proteomes" id="UP001374579"/>
    </source>
</evidence>
<dbReference type="Gene3D" id="6.10.250.1380">
    <property type="match status" value="1"/>
</dbReference>
<dbReference type="AlphaFoldDB" id="A0AAN9AID8"/>
<keyword evidence="6" id="KW-0132">Cell division</keyword>
<evidence type="ECO:0000256" key="5">
    <source>
        <dbReference type="ARBA" id="ARBA00022490"/>
    </source>
</evidence>
<keyword evidence="11" id="KW-0131">Cell cycle</keyword>
<evidence type="ECO:0000256" key="12">
    <source>
        <dbReference type="ARBA" id="ARBA00023328"/>
    </source>
</evidence>
<sequence>MEAASGMLEAKFQKAESDLNHLTRKLELRCQDSAQGDNRKNPLELLRKVNAVKDEYKALVRESAEIQKAQTEAMEFFRSQLPVALQALQQLQQAVGMGGTEEDKAKVEELQGLLGVQSLPQPTQQTNHIQGMAETPAQSQDASDATQPVSSSSRTDSKEGCDAKASAKFVEDPVALRSTLRAESDEFVEVNQEEFESVSELIRGRVKLSEVNAVYRGLYRHFKEENNSNVLNPADMHKMGMRVSGATGKAKLKVLRALKLLTMSSKEEVKLL</sequence>
<evidence type="ECO:0000256" key="13">
    <source>
        <dbReference type="ARBA" id="ARBA00029651"/>
    </source>
</evidence>
<evidence type="ECO:0000256" key="11">
    <source>
        <dbReference type="ARBA" id="ARBA00023306"/>
    </source>
</evidence>
<evidence type="ECO:0000256" key="6">
    <source>
        <dbReference type="ARBA" id="ARBA00022618"/>
    </source>
</evidence>
<feature type="domain" description="Ska2 N-terminal" evidence="15">
    <location>
        <begin position="7"/>
        <end position="109"/>
    </location>
</feature>
<evidence type="ECO:0000256" key="8">
    <source>
        <dbReference type="ARBA" id="ARBA00022776"/>
    </source>
</evidence>
<dbReference type="Proteomes" id="UP001374579">
    <property type="component" value="Unassembled WGS sequence"/>
</dbReference>
<dbReference type="InterPro" id="IPR026762">
    <property type="entry name" value="Ska2"/>
</dbReference>
<evidence type="ECO:0000256" key="9">
    <source>
        <dbReference type="ARBA" id="ARBA00022838"/>
    </source>
</evidence>
<evidence type="ECO:0000256" key="10">
    <source>
        <dbReference type="ARBA" id="ARBA00023212"/>
    </source>
</evidence>
<evidence type="ECO:0000256" key="2">
    <source>
        <dbReference type="ARBA" id="ARBA00004629"/>
    </source>
</evidence>
<evidence type="ECO:0000256" key="1">
    <source>
        <dbReference type="ARBA" id="ARBA00004186"/>
    </source>
</evidence>
<dbReference type="Pfam" id="PF16740">
    <property type="entry name" value="SKA2"/>
    <property type="match status" value="1"/>
</dbReference>
<evidence type="ECO:0000256" key="4">
    <source>
        <dbReference type="ARBA" id="ARBA00022454"/>
    </source>
</evidence>
<dbReference type="InterPro" id="IPR042091">
    <property type="entry name" value="Ska2_N"/>
</dbReference>
<reference evidence="16 17" key="1">
    <citation type="submission" date="2024-02" db="EMBL/GenBank/DDBJ databases">
        <title>Chromosome-scale genome assembly of the rough periwinkle Littorina saxatilis.</title>
        <authorList>
            <person name="De Jode A."/>
            <person name="Faria R."/>
            <person name="Formenti G."/>
            <person name="Sims Y."/>
            <person name="Smith T.P."/>
            <person name="Tracey A."/>
            <person name="Wood J.M.D."/>
            <person name="Zagrodzka Z.B."/>
            <person name="Johannesson K."/>
            <person name="Butlin R.K."/>
            <person name="Leder E.H."/>
        </authorList>
    </citation>
    <scope>NUCLEOTIDE SEQUENCE [LARGE SCALE GENOMIC DNA]</scope>
    <source>
        <strain evidence="16">Snail1</strain>
        <tissue evidence="16">Muscle</tissue>
    </source>
</reference>
<keyword evidence="9" id="KW-0995">Kinetochore</keyword>
<dbReference type="GO" id="GO:0051301">
    <property type="term" value="P:cell division"/>
    <property type="evidence" value="ECO:0007669"/>
    <property type="project" value="UniProtKB-KW"/>
</dbReference>
<keyword evidence="5" id="KW-0963">Cytoplasm</keyword>
<feature type="region of interest" description="Disordered" evidence="14">
    <location>
        <begin position="122"/>
        <end position="164"/>
    </location>
</feature>
<evidence type="ECO:0000256" key="7">
    <source>
        <dbReference type="ARBA" id="ARBA00022701"/>
    </source>
</evidence>
<proteinExistence type="inferred from homology"/>
<evidence type="ECO:0000313" key="16">
    <source>
        <dbReference type="EMBL" id="KAK7087488.1"/>
    </source>
</evidence>
<dbReference type="Pfam" id="PF11362">
    <property type="entry name" value="DUF3161"/>
    <property type="match status" value="1"/>
</dbReference>
<dbReference type="PANTHER" id="PTHR32017">
    <property type="entry name" value="SPINDLE AND KINETOCHORE-ASSOCIATED PROTEIN 2"/>
    <property type="match status" value="1"/>
</dbReference>
<keyword evidence="17" id="KW-1185">Reference proteome</keyword>
<keyword evidence="7" id="KW-0493">Microtubule</keyword>
<comment type="subcellular location">
    <subcellularLocation>
        <location evidence="2">Chromosome</location>
        <location evidence="2">Centromere</location>
        <location evidence="2">Kinetochore</location>
    </subcellularLocation>
    <subcellularLocation>
        <location evidence="1">Cytoplasm</location>
        <location evidence="1">Cytoskeleton</location>
        <location evidence="1">Spindle</location>
    </subcellularLocation>
</comment>
<comment type="similarity">
    <text evidence="3">Belongs to the SKA2 family.</text>
</comment>
<organism evidence="16 17">
    <name type="scientific">Littorina saxatilis</name>
    <dbReference type="NCBI Taxonomy" id="31220"/>
    <lineage>
        <taxon>Eukaryota</taxon>
        <taxon>Metazoa</taxon>
        <taxon>Spiralia</taxon>
        <taxon>Lophotrochozoa</taxon>
        <taxon>Mollusca</taxon>
        <taxon>Gastropoda</taxon>
        <taxon>Caenogastropoda</taxon>
        <taxon>Littorinimorpha</taxon>
        <taxon>Littorinoidea</taxon>
        <taxon>Littorinidae</taxon>
        <taxon>Littorina</taxon>
    </lineage>
</organism>
<evidence type="ECO:0000256" key="3">
    <source>
        <dbReference type="ARBA" id="ARBA00010684"/>
    </source>
</evidence>
<gene>
    <name evidence="16" type="ORF">V1264_021532</name>
</gene>
<dbReference type="GO" id="GO:0000278">
    <property type="term" value="P:mitotic cell cycle"/>
    <property type="evidence" value="ECO:0007669"/>
    <property type="project" value="TreeGrafter"/>
</dbReference>
<keyword evidence="4" id="KW-0158">Chromosome</keyword>
<evidence type="ECO:0000259" key="15">
    <source>
        <dbReference type="Pfam" id="PF16740"/>
    </source>
</evidence>
<accession>A0AAN9AID8</accession>
<name>A0AAN9AID8_9CAEN</name>
<dbReference type="GO" id="GO:0007059">
    <property type="term" value="P:chromosome segregation"/>
    <property type="evidence" value="ECO:0007669"/>
    <property type="project" value="InterPro"/>
</dbReference>
<keyword evidence="12" id="KW-0137">Centromere</keyword>